<evidence type="ECO:0000256" key="2">
    <source>
        <dbReference type="ARBA" id="ARBA00005835"/>
    </source>
</evidence>
<reference evidence="13 14" key="2">
    <citation type="journal article" date="2017" name="Front. Plant Sci.">
        <title>Gene Classification and Mining of Molecular Markers Useful in Red Clover (Trifolium pratense) Breeding.</title>
        <authorList>
            <person name="Istvanek J."/>
            <person name="Dluhosova J."/>
            <person name="Dluhos P."/>
            <person name="Patkova L."/>
            <person name="Nedelnik J."/>
            <person name="Repkova J."/>
        </authorList>
    </citation>
    <scope>NUCLEOTIDE SEQUENCE [LARGE SCALE GENOMIC DNA]</scope>
    <source>
        <strain evidence="14">cv. Tatra</strain>
        <tissue evidence="13">Young leaves</tissue>
    </source>
</reference>
<evidence type="ECO:0000256" key="10">
    <source>
        <dbReference type="ARBA" id="ARBA00037868"/>
    </source>
</evidence>
<accession>A0A2K3JRT7</accession>
<reference evidence="13 14" key="1">
    <citation type="journal article" date="2014" name="Am. J. Bot.">
        <title>Genome assembly and annotation for red clover (Trifolium pratense; Fabaceae).</title>
        <authorList>
            <person name="Istvanek J."/>
            <person name="Jaros M."/>
            <person name="Krenek A."/>
            <person name="Repkova J."/>
        </authorList>
    </citation>
    <scope>NUCLEOTIDE SEQUENCE [LARGE SCALE GENOMIC DNA]</scope>
    <source>
        <strain evidence="14">cv. Tatra</strain>
        <tissue evidence="13">Young leaves</tissue>
    </source>
</reference>
<keyword evidence="9" id="KW-0449">Lipoprotein</keyword>
<evidence type="ECO:0000256" key="1">
    <source>
        <dbReference type="ARBA" id="ARBA00004589"/>
    </source>
</evidence>
<evidence type="ECO:0000256" key="3">
    <source>
        <dbReference type="ARBA" id="ARBA00022622"/>
    </source>
</evidence>
<dbReference type="PANTHER" id="PTHR34114:SF3">
    <property type="entry name" value="OS01G0559750 PROTEIN"/>
    <property type="match status" value="1"/>
</dbReference>
<proteinExistence type="inferred from homology"/>
<organism evidence="13 14">
    <name type="scientific">Trifolium pratense</name>
    <name type="common">Red clover</name>
    <dbReference type="NCBI Taxonomy" id="57577"/>
    <lineage>
        <taxon>Eukaryota</taxon>
        <taxon>Viridiplantae</taxon>
        <taxon>Streptophyta</taxon>
        <taxon>Embryophyta</taxon>
        <taxon>Tracheophyta</taxon>
        <taxon>Spermatophyta</taxon>
        <taxon>Magnoliopsida</taxon>
        <taxon>eudicotyledons</taxon>
        <taxon>Gunneridae</taxon>
        <taxon>Pentapetalae</taxon>
        <taxon>rosids</taxon>
        <taxon>fabids</taxon>
        <taxon>Fabales</taxon>
        <taxon>Fabaceae</taxon>
        <taxon>Papilionoideae</taxon>
        <taxon>50 kb inversion clade</taxon>
        <taxon>NPAAA clade</taxon>
        <taxon>Hologalegina</taxon>
        <taxon>IRL clade</taxon>
        <taxon>Trifolieae</taxon>
        <taxon>Trifolium</taxon>
    </lineage>
</organism>
<keyword evidence="11" id="KW-1133">Transmembrane helix</keyword>
<keyword evidence="8" id="KW-0379">Hydroxylation</keyword>
<gene>
    <name evidence="13" type="ORF">L195_g050036</name>
</gene>
<feature type="transmembrane region" description="Helical" evidence="11">
    <location>
        <begin position="40"/>
        <end position="60"/>
    </location>
</feature>
<dbReference type="Proteomes" id="UP000236291">
    <property type="component" value="Unassembled WGS sequence"/>
</dbReference>
<evidence type="ECO:0000256" key="4">
    <source>
        <dbReference type="ARBA" id="ARBA00022729"/>
    </source>
</evidence>
<evidence type="ECO:0000256" key="9">
    <source>
        <dbReference type="ARBA" id="ARBA00023288"/>
    </source>
</evidence>
<evidence type="ECO:0000256" key="7">
    <source>
        <dbReference type="ARBA" id="ARBA00023180"/>
    </source>
</evidence>
<keyword evidence="3" id="KW-0336">GPI-anchor</keyword>
<keyword evidence="4 12" id="KW-0732">Signal</keyword>
<evidence type="ECO:0000256" key="12">
    <source>
        <dbReference type="SAM" id="SignalP"/>
    </source>
</evidence>
<keyword evidence="7" id="KW-0325">Glycoprotein</keyword>
<comment type="subcellular location">
    <subcellularLocation>
        <location evidence="10">Endomembrane system</location>
        <topology evidence="10">Lipid-anchor</topology>
    </subcellularLocation>
    <subcellularLocation>
        <location evidence="1">Membrane</location>
        <topology evidence="1">Lipid-anchor</topology>
        <topology evidence="1">GPI-anchor</topology>
    </subcellularLocation>
</comment>
<dbReference type="EMBL" id="ASHM01075182">
    <property type="protein sequence ID" value="PNX56740.1"/>
    <property type="molecule type" value="Genomic_DNA"/>
</dbReference>
<dbReference type="PANTHER" id="PTHR34114">
    <property type="entry name" value="ARABINOGALACTAN PEPTIDE 1"/>
    <property type="match status" value="1"/>
</dbReference>
<dbReference type="GO" id="GO:0012505">
    <property type="term" value="C:endomembrane system"/>
    <property type="evidence" value="ECO:0007669"/>
    <property type="project" value="UniProtKB-SubCell"/>
</dbReference>
<keyword evidence="11" id="KW-0812">Transmembrane</keyword>
<evidence type="ECO:0000256" key="8">
    <source>
        <dbReference type="ARBA" id="ARBA00023278"/>
    </source>
</evidence>
<comment type="caution">
    <text evidence="13">The sequence shown here is derived from an EMBL/GenBank/DDBJ whole genome shotgun (WGS) entry which is preliminary data.</text>
</comment>
<sequence>MASTNMMILATMAVIFSVISIASAADAPAPSPTSPATAVSPSFVAGLVAAVAALAFGSTLRI</sequence>
<comment type="similarity">
    <text evidence="2">Belongs to the AG-peptide AGP family.</text>
</comment>
<dbReference type="AlphaFoldDB" id="A0A2K3JRT7"/>
<feature type="signal peptide" evidence="12">
    <location>
        <begin position="1"/>
        <end position="24"/>
    </location>
</feature>
<evidence type="ECO:0000256" key="5">
    <source>
        <dbReference type="ARBA" id="ARBA00022974"/>
    </source>
</evidence>
<keyword evidence="5" id="KW-0654">Proteoglycan</keyword>
<protein>
    <submittedName>
        <fullName evidence="13">Uncharacterized protein</fullName>
    </submittedName>
</protein>
<feature type="chain" id="PRO_5014464313" evidence="12">
    <location>
        <begin position="25"/>
        <end position="62"/>
    </location>
</feature>
<dbReference type="InterPro" id="IPR039281">
    <property type="entry name" value="AGP3/12/13/14/21"/>
</dbReference>
<evidence type="ECO:0000256" key="11">
    <source>
        <dbReference type="SAM" id="Phobius"/>
    </source>
</evidence>
<name>A0A2K3JRT7_TRIPR</name>
<keyword evidence="6 11" id="KW-0472">Membrane</keyword>
<dbReference type="GO" id="GO:0098552">
    <property type="term" value="C:side of membrane"/>
    <property type="evidence" value="ECO:0007669"/>
    <property type="project" value="UniProtKB-KW"/>
</dbReference>
<evidence type="ECO:0000256" key="6">
    <source>
        <dbReference type="ARBA" id="ARBA00023136"/>
    </source>
</evidence>
<evidence type="ECO:0000313" key="13">
    <source>
        <dbReference type="EMBL" id="PNX56740.1"/>
    </source>
</evidence>
<evidence type="ECO:0000313" key="14">
    <source>
        <dbReference type="Proteomes" id="UP000236291"/>
    </source>
</evidence>